<evidence type="ECO:0000256" key="3">
    <source>
        <dbReference type="ARBA" id="ARBA00023027"/>
    </source>
</evidence>
<sequence>MQYYNAIIHQKCSNVVKKHLKILSSNDQLKKGGRKLANLLLLPAKIITGTNALNQAGLHLKQCGSKALIVTDKMMLEIGSVQRLINIMQENSIDFKVFAEVNAEPTEQIVNQGVDTYRQHDCDFLVAIGGGSPIDAMKAIGALVAHQGALADYMGKEFSRTLPRMVAIPTTAGTGSEATQFTIISNTRTNVKMLLKGAVLIPALAIVDPILTVSAPPNVVAATGLDALTHAIEAYTSKKAQPLSDTFALSACQRIFENLRKSYYDSEDLSAKEQMSLASLEAGIAFNNASVTLVHGMSRPIGALFHVPHGISNAILLKDCLAFAKEGAPRRFADIARAAGFSRGNDDDQQAAEQVVTEVEKLCKDLRIPNLEEFGVDRQEFFQNINKMTADALQSGSPQNTRRGVDTAEIIAIYKKLWA</sequence>
<comment type="caution">
    <text evidence="6">The sequence shown here is derived from an EMBL/GenBank/DDBJ whole genome shotgun (WGS) entry which is preliminary data.</text>
</comment>
<evidence type="ECO:0000313" key="7">
    <source>
        <dbReference type="Proteomes" id="UP000295063"/>
    </source>
</evidence>
<dbReference type="FunFam" id="3.40.50.1970:FF:000003">
    <property type="entry name" value="Alcohol dehydrogenase, iron-containing"/>
    <property type="match status" value="1"/>
</dbReference>
<gene>
    <name evidence="6" type="ORF">EV210_12048</name>
</gene>
<dbReference type="InterPro" id="IPR056798">
    <property type="entry name" value="ADH_Fe_C"/>
</dbReference>
<evidence type="ECO:0000259" key="5">
    <source>
        <dbReference type="Pfam" id="PF25137"/>
    </source>
</evidence>
<dbReference type="GO" id="GO:0046872">
    <property type="term" value="F:metal ion binding"/>
    <property type="evidence" value="ECO:0007669"/>
    <property type="project" value="InterPro"/>
</dbReference>
<dbReference type="PANTHER" id="PTHR11496:SF102">
    <property type="entry name" value="ALCOHOL DEHYDROGENASE 4"/>
    <property type="match status" value="1"/>
</dbReference>
<dbReference type="FunFam" id="1.20.1090.10:FF:000001">
    <property type="entry name" value="Aldehyde-alcohol dehydrogenase"/>
    <property type="match status" value="1"/>
</dbReference>
<dbReference type="InterPro" id="IPR001670">
    <property type="entry name" value="ADH_Fe/GldA"/>
</dbReference>
<comment type="similarity">
    <text evidence="1">Belongs to the iron-containing alcohol dehydrogenase family.</text>
</comment>
<feature type="domain" description="Fe-containing alcohol dehydrogenase-like C-terminal" evidence="5">
    <location>
        <begin position="221"/>
        <end position="417"/>
    </location>
</feature>
<keyword evidence="7" id="KW-1185">Reference proteome</keyword>
<dbReference type="EMBL" id="SLUI01000020">
    <property type="protein sequence ID" value="TCL32728.1"/>
    <property type="molecule type" value="Genomic_DNA"/>
</dbReference>
<dbReference type="Pfam" id="PF00465">
    <property type="entry name" value="Fe-ADH"/>
    <property type="match status" value="1"/>
</dbReference>
<dbReference type="SUPFAM" id="SSF56796">
    <property type="entry name" value="Dehydroquinate synthase-like"/>
    <property type="match status" value="1"/>
</dbReference>
<dbReference type="InterPro" id="IPR039697">
    <property type="entry name" value="Alcohol_dehydrogenase_Fe"/>
</dbReference>
<evidence type="ECO:0000313" key="6">
    <source>
        <dbReference type="EMBL" id="TCL32728.1"/>
    </source>
</evidence>
<keyword evidence="2" id="KW-0560">Oxidoreductase</keyword>
<organism evidence="6 7">
    <name type="scientific">Anaerospora hongkongensis</name>
    <dbReference type="NCBI Taxonomy" id="244830"/>
    <lineage>
        <taxon>Bacteria</taxon>
        <taxon>Bacillati</taxon>
        <taxon>Bacillota</taxon>
        <taxon>Negativicutes</taxon>
        <taxon>Selenomonadales</taxon>
        <taxon>Sporomusaceae</taxon>
        <taxon>Anaerospora</taxon>
    </lineage>
</organism>
<dbReference type="InterPro" id="IPR018211">
    <property type="entry name" value="ADH_Fe_CS"/>
</dbReference>
<name>A0A4R1PN33_9FIRM</name>
<dbReference type="GO" id="GO:0004022">
    <property type="term" value="F:alcohol dehydrogenase (NAD+) activity"/>
    <property type="evidence" value="ECO:0007669"/>
    <property type="project" value="TreeGrafter"/>
</dbReference>
<feature type="domain" description="Alcohol dehydrogenase iron-type/glycerol dehydrogenase GldA" evidence="4">
    <location>
        <begin position="43"/>
        <end position="209"/>
    </location>
</feature>
<evidence type="ECO:0000256" key="1">
    <source>
        <dbReference type="ARBA" id="ARBA00007358"/>
    </source>
</evidence>
<evidence type="ECO:0000256" key="2">
    <source>
        <dbReference type="ARBA" id="ARBA00023002"/>
    </source>
</evidence>
<dbReference type="PROSITE" id="PS00913">
    <property type="entry name" value="ADH_IRON_1"/>
    <property type="match status" value="1"/>
</dbReference>
<dbReference type="AlphaFoldDB" id="A0A4R1PN33"/>
<dbReference type="Gene3D" id="1.20.1090.10">
    <property type="entry name" value="Dehydroquinate synthase-like - alpha domain"/>
    <property type="match status" value="1"/>
</dbReference>
<keyword evidence="3" id="KW-0520">NAD</keyword>
<dbReference type="Gene3D" id="3.40.50.1970">
    <property type="match status" value="1"/>
</dbReference>
<proteinExistence type="inferred from homology"/>
<accession>A0A4R1PN33</accession>
<dbReference type="Pfam" id="PF25137">
    <property type="entry name" value="ADH_Fe_C"/>
    <property type="match status" value="1"/>
</dbReference>
<dbReference type="CDD" id="cd08194">
    <property type="entry name" value="Fe-ADH-like"/>
    <property type="match status" value="1"/>
</dbReference>
<reference evidence="6 7" key="1">
    <citation type="submission" date="2019-03" db="EMBL/GenBank/DDBJ databases">
        <title>Genomic Encyclopedia of Type Strains, Phase IV (KMG-IV): sequencing the most valuable type-strain genomes for metagenomic binning, comparative biology and taxonomic classification.</title>
        <authorList>
            <person name="Goeker M."/>
        </authorList>
    </citation>
    <scope>NUCLEOTIDE SEQUENCE [LARGE SCALE GENOMIC DNA]</scope>
    <source>
        <strain evidence="6 7">DSM 15969</strain>
    </source>
</reference>
<evidence type="ECO:0000259" key="4">
    <source>
        <dbReference type="Pfam" id="PF00465"/>
    </source>
</evidence>
<dbReference type="PANTHER" id="PTHR11496">
    <property type="entry name" value="ALCOHOL DEHYDROGENASE"/>
    <property type="match status" value="1"/>
</dbReference>
<dbReference type="Proteomes" id="UP000295063">
    <property type="component" value="Unassembled WGS sequence"/>
</dbReference>
<protein>
    <submittedName>
        <fullName evidence="6">Alcohol dehydrogenase class IV</fullName>
    </submittedName>
</protein>